<reference evidence="5 7" key="1">
    <citation type="submission" date="2018-11" db="EMBL/GenBank/DDBJ databases">
        <title>Phylogenetic determinants of toxin gene distribution in genomes of Brevibacillus laterosporus.</title>
        <authorList>
            <person name="Glare T.R."/>
            <person name="Durrant A."/>
            <person name="Berry C."/>
            <person name="Palma L."/>
            <person name="Ormskirk M."/>
            <person name="Cox M.O."/>
        </authorList>
    </citation>
    <scope>NUCLEOTIDE SEQUENCE [LARGE SCALE GENOMIC DNA]</scope>
    <source>
        <strain evidence="5 7">1821L</strain>
    </source>
</reference>
<keyword evidence="3" id="KW-0238">DNA-binding</keyword>
<evidence type="ECO:0000313" key="6">
    <source>
        <dbReference type="EMBL" id="QDX91853.1"/>
    </source>
</evidence>
<evidence type="ECO:0000256" key="4">
    <source>
        <dbReference type="ARBA" id="ARBA00023163"/>
    </source>
</evidence>
<evidence type="ECO:0000313" key="5">
    <source>
        <dbReference type="EMBL" id="QDX91807.1"/>
    </source>
</evidence>
<dbReference type="EMBL" id="CP033464">
    <property type="protein sequence ID" value="QDX91853.1"/>
    <property type="molecule type" value="Genomic_DNA"/>
</dbReference>
<keyword evidence="2" id="KW-0805">Transcription regulation</keyword>
<proteinExistence type="inferred from homology"/>
<dbReference type="OrthoDB" id="1849040at2"/>
<keyword evidence="7" id="KW-1185">Reference proteome</keyword>
<dbReference type="InterPro" id="IPR005650">
    <property type="entry name" value="BlaI_family"/>
</dbReference>
<dbReference type="GO" id="GO:0003677">
    <property type="term" value="F:DNA binding"/>
    <property type="evidence" value="ECO:0007669"/>
    <property type="project" value="UniProtKB-KW"/>
</dbReference>
<protein>
    <submittedName>
        <fullName evidence="5">BlaI/MecI/CopY family transcriptional regulator</fullName>
    </submittedName>
</protein>
<keyword evidence="4" id="KW-0804">Transcription</keyword>
<dbReference type="SUPFAM" id="SSF46785">
    <property type="entry name" value="Winged helix' DNA-binding domain"/>
    <property type="match status" value="1"/>
</dbReference>
<dbReference type="PIRSF" id="PIRSF019455">
    <property type="entry name" value="CopR_AtkY"/>
    <property type="match status" value="1"/>
</dbReference>
<comment type="similarity">
    <text evidence="1">Belongs to the BlaI transcriptional regulatory family.</text>
</comment>
<dbReference type="InterPro" id="IPR036390">
    <property type="entry name" value="WH_DNA-bd_sf"/>
</dbReference>
<dbReference type="Gene3D" id="1.10.10.10">
    <property type="entry name" value="Winged helix-like DNA-binding domain superfamily/Winged helix DNA-binding domain"/>
    <property type="match status" value="1"/>
</dbReference>
<dbReference type="Gene3D" id="1.10.4040.10">
    <property type="entry name" value="Penicillinase repressor domain"/>
    <property type="match status" value="1"/>
</dbReference>
<accession>A0A518V484</accession>
<name>A0A518V484_BRELA</name>
<dbReference type="GO" id="GO:0045892">
    <property type="term" value="P:negative regulation of DNA-templated transcription"/>
    <property type="evidence" value="ECO:0007669"/>
    <property type="project" value="InterPro"/>
</dbReference>
<dbReference type="AlphaFoldDB" id="A0A518V484"/>
<dbReference type="Pfam" id="PF03965">
    <property type="entry name" value="Penicillinase_R"/>
    <property type="match status" value="1"/>
</dbReference>
<dbReference type="InterPro" id="IPR036388">
    <property type="entry name" value="WH-like_DNA-bd_sf"/>
</dbReference>
<evidence type="ECO:0000256" key="1">
    <source>
        <dbReference type="ARBA" id="ARBA00011046"/>
    </source>
</evidence>
<dbReference type="EMBL" id="CP033464">
    <property type="protein sequence ID" value="QDX91807.1"/>
    <property type="molecule type" value="Genomic_DNA"/>
</dbReference>
<dbReference type="Proteomes" id="UP000319432">
    <property type="component" value="Chromosome"/>
</dbReference>
<sequence>MTERPKISDSEWEVMKILWSKKSPQTANDIIKALEGHKDWMPKTIRTLINRLVQKNAISYHQDKGRGYFYYPVVSQDDYLQVETKSFLQRLYGGALQPLLVNFLKDEKLSKEEISELKNILDNKKES</sequence>
<evidence type="ECO:0000313" key="7">
    <source>
        <dbReference type="Proteomes" id="UP000319432"/>
    </source>
</evidence>
<organism evidence="5 7">
    <name type="scientific">Brevibacillus laterosporus</name>
    <name type="common">Bacillus laterosporus</name>
    <dbReference type="NCBI Taxonomy" id="1465"/>
    <lineage>
        <taxon>Bacteria</taxon>
        <taxon>Bacillati</taxon>
        <taxon>Bacillota</taxon>
        <taxon>Bacilli</taxon>
        <taxon>Bacillales</taxon>
        <taxon>Paenibacillaceae</taxon>
        <taxon>Brevibacillus</taxon>
    </lineage>
</organism>
<evidence type="ECO:0000256" key="3">
    <source>
        <dbReference type="ARBA" id="ARBA00023125"/>
    </source>
</evidence>
<gene>
    <name evidence="5" type="ORF">EEL30_05140</name>
    <name evidence="6" type="ORF">EEL30_05420</name>
</gene>
<evidence type="ECO:0000256" key="2">
    <source>
        <dbReference type="ARBA" id="ARBA00023015"/>
    </source>
</evidence>